<dbReference type="GO" id="GO:0005125">
    <property type="term" value="F:cytokine activity"/>
    <property type="evidence" value="ECO:0007669"/>
    <property type="project" value="UniProtKB-KW"/>
</dbReference>
<dbReference type="PANTHER" id="PTHR11691:SF73">
    <property type="entry name" value="INTERFERON BETA"/>
    <property type="match status" value="1"/>
</dbReference>
<evidence type="ECO:0000256" key="10">
    <source>
        <dbReference type="SAM" id="SignalP"/>
    </source>
</evidence>
<dbReference type="PRINTS" id="PR00266">
    <property type="entry name" value="INTERFERONAB"/>
</dbReference>
<evidence type="ECO:0000256" key="6">
    <source>
        <dbReference type="ARBA" id="ARBA00022729"/>
    </source>
</evidence>
<evidence type="ECO:0000313" key="11">
    <source>
        <dbReference type="Ensembl" id="ENSPCEP00000010692.1"/>
    </source>
</evidence>
<protein>
    <submittedName>
        <fullName evidence="11">Uncharacterized protein</fullName>
    </submittedName>
</protein>
<reference evidence="11" key="2">
    <citation type="submission" date="2025-09" db="UniProtKB">
        <authorList>
            <consortium name="Ensembl"/>
        </authorList>
    </citation>
    <scope>IDENTIFICATION</scope>
</reference>
<evidence type="ECO:0000256" key="9">
    <source>
        <dbReference type="RuleBase" id="RU000436"/>
    </source>
</evidence>
<keyword evidence="7 9" id="KW-0051">Antiviral defense</keyword>
<keyword evidence="4 9" id="KW-0202">Cytokine</keyword>
<feature type="signal peptide" evidence="10">
    <location>
        <begin position="1"/>
        <end position="21"/>
    </location>
</feature>
<evidence type="ECO:0000256" key="7">
    <source>
        <dbReference type="ARBA" id="ARBA00023118"/>
    </source>
</evidence>
<dbReference type="GO" id="GO:0005126">
    <property type="term" value="F:cytokine receptor binding"/>
    <property type="evidence" value="ECO:0007669"/>
    <property type="project" value="InterPro"/>
</dbReference>
<dbReference type="GO" id="GO:0005615">
    <property type="term" value="C:extracellular space"/>
    <property type="evidence" value="ECO:0007669"/>
    <property type="project" value="UniProtKB-KW"/>
</dbReference>
<dbReference type="GO" id="GO:0051607">
    <property type="term" value="P:defense response to virus"/>
    <property type="evidence" value="ECO:0007669"/>
    <property type="project" value="UniProtKB-KW"/>
</dbReference>
<evidence type="ECO:0000256" key="2">
    <source>
        <dbReference type="ARBA" id="ARBA00004613"/>
    </source>
</evidence>
<comment type="function">
    <text evidence="1">Has antiviral activities.</text>
</comment>
<comment type="similarity">
    <text evidence="3 9">Belongs to the alpha/beta interferon family.</text>
</comment>
<name>A0A8C8RWK8_9SAUR</name>
<reference evidence="11" key="1">
    <citation type="submission" date="2025-08" db="UniProtKB">
        <authorList>
            <consortium name="Ensembl"/>
        </authorList>
    </citation>
    <scope>IDENTIFICATION</scope>
</reference>
<organism evidence="11 12">
    <name type="scientific">Pelusios castaneus</name>
    <name type="common">West African mud turtle</name>
    <dbReference type="NCBI Taxonomy" id="367368"/>
    <lineage>
        <taxon>Eukaryota</taxon>
        <taxon>Metazoa</taxon>
        <taxon>Chordata</taxon>
        <taxon>Craniata</taxon>
        <taxon>Vertebrata</taxon>
        <taxon>Euteleostomi</taxon>
        <taxon>Archelosauria</taxon>
        <taxon>Testudinata</taxon>
        <taxon>Testudines</taxon>
        <taxon>Pleurodira</taxon>
        <taxon>Pelomedusidae</taxon>
        <taxon>Pelusios</taxon>
    </lineage>
</organism>
<evidence type="ECO:0000313" key="12">
    <source>
        <dbReference type="Proteomes" id="UP000694393"/>
    </source>
</evidence>
<evidence type="ECO:0000256" key="5">
    <source>
        <dbReference type="ARBA" id="ARBA00022525"/>
    </source>
</evidence>
<evidence type="ECO:0000256" key="8">
    <source>
        <dbReference type="ARBA" id="ARBA00023157"/>
    </source>
</evidence>
<dbReference type="Ensembl" id="ENSPCET00000011049.1">
    <property type="protein sequence ID" value="ENSPCEP00000010692.1"/>
    <property type="gene ID" value="ENSPCEG00000008484.1"/>
</dbReference>
<dbReference type="AlphaFoldDB" id="A0A8C8RWK8"/>
<dbReference type="Proteomes" id="UP000694393">
    <property type="component" value="Unplaced"/>
</dbReference>
<evidence type="ECO:0000256" key="3">
    <source>
        <dbReference type="ARBA" id="ARBA00011033"/>
    </source>
</evidence>
<dbReference type="GO" id="GO:0006955">
    <property type="term" value="P:immune response"/>
    <property type="evidence" value="ECO:0007669"/>
    <property type="project" value="UniProtKB-ARBA"/>
</dbReference>
<evidence type="ECO:0000256" key="1">
    <source>
        <dbReference type="ARBA" id="ARBA00002718"/>
    </source>
</evidence>
<keyword evidence="6 10" id="KW-0732">Signal</keyword>
<accession>A0A8C8RWK8</accession>
<keyword evidence="8" id="KW-1015">Disulfide bond</keyword>
<keyword evidence="5" id="KW-0964">Secreted</keyword>
<dbReference type="Gene3D" id="1.20.1250.10">
    <property type="match status" value="1"/>
</dbReference>
<dbReference type="InterPro" id="IPR009079">
    <property type="entry name" value="4_helix_cytokine-like_core"/>
</dbReference>
<keyword evidence="12" id="KW-1185">Reference proteome</keyword>
<comment type="subcellular location">
    <subcellularLocation>
        <location evidence="2">Secreted</location>
    </subcellularLocation>
</comment>
<sequence length="209" mass="24488">MISRSLLQLCLLGLLSREISCLDCDRLHVLQRKMNSQSLEHLEKMGGNFPLQCLNERTPFKPRDILKVRLSQQENAKVAILEILQELFRIFTNNVTQAAWDETSIKDFQNGLHRQIERLETCLSAEMEKEITQPGNENLLLTRLKLKRYFQTIHDFLKGKQYSLCAWEIIRMEVARSLLMLDTLTKRLENKGMIFPFLLGKLKKNLKKN</sequence>
<dbReference type="SMART" id="SM00076">
    <property type="entry name" value="IFabd"/>
    <property type="match status" value="1"/>
</dbReference>
<dbReference type="SUPFAM" id="SSF47266">
    <property type="entry name" value="4-helical cytokines"/>
    <property type="match status" value="1"/>
</dbReference>
<proteinExistence type="inferred from homology"/>
<dbReference type="InterPro" id="IPR000471">
    <property type="entry name" value="Interferon_alpha/beta/delta"/>
</dbReference>
<dbReference type="Pfam" id="PF00143">
    <property type="entry name" value="Interferon"/>
    <property type="match status" value="1"/>
</dbReference>
<dbReference type="PANTHER" id="PTHR11691">
    <property type="entry name" value="TYPE I INTERFERON"/>
    <property type="match status" value="1"/>
</dbReference>
<feature type="chain" id="PRO_5034159414" evidence="10">
    <location>
        <begin position="22"/>
        <end position="209"/>
    </location>
</feature>
<evidence type="ECO:0000256" key="4">
    <source>
        <dbReference type="ARBA" id="ARBA00022514"/>
    </source>
</evidence>